<dbReference type="PROSITE" id="PS51155">
    <property type="entry name" value="CHIT_BIND_RR_2"/>
    <property type="match status" value="1"/>
</dbReference>
<protein>
    <submittedName>
        <fullName evidence="4">Uncharacterized protein</fullName>
    </submittedName>
</protein>
<dbReference type="AlphaFoldDB" id="A0ABD2NWZ7"/>
<feature type="chain" id="PRO_5044888360" evidence="3">
    <location>
        <begin position="17"/>
        <end position="179"/>
    </location>
</feature>
<evidence type="ECO:0000313" key="4">
    <source>
        <dbReference type="EMBL" id="KAL3283236.1"/>
    </source>
</evidence>
<dbReference type="PRINTS" id="PR00947">
    <property type="entry name" value="CUTICLE"/>
</dbReference>
<evidence type="ECO:0000256" key="2">
    <source>
        <dbReference type="PROSITE-ProRule" id="PRU00497"/>
    </source>
</evidence>
<comment type="caution">
    <text evidence="4">The sequence shown here is derived from an EMBL/GenBank/DDBJ whole genome shotgun (WGS) entry which is preliminary data.</text>
</comment>
<keyword evidence="5" id="KW-1185">Reference proteome</keyword>
<reference evidence="4 5" key="1">
    <citation type="journal article" date="2021" name="BMC Biol.">
        <title>Horizontally acquired antibacterial genes associated with adaptive radiation of ladybird beetles.</title>
        <authorList>
            <person name="Li H.S."/>
            <person name="Tang X.F."/>
            <person name="Huang Y.H."/>
            <person name="Xu Z.Y."/>
            <person name="Chen M.L."/>
            <person name="Du X.Y."/>
            <person name="Qiu B.Y."/>
            <person name="Chen P.T."/>
            <person name="Zhang W."/>
            <person name="Slipinski A."/>
            <person name="Escalona H.E."/>
            <person name="Waterhouse R.M."/>
            <person name="Zwick A."/>
            <person name="Pang H."/>
        </authorList>
    </citation>
    <scope>NUCLEOTIDE SEQUENCE [LARGE SCALE GENOMIC DNA]</scope>
    <source>
        <strain evidence="4">SYSU2018</strain>
    </source>
</reference>
<keyword evidence="3" id="KW-0732">Signal</keyword>
<dbReference type="InterPro" id="IPR031311">
    <property type="entry name" value="CHIT_BIND_RR_consensus"/>
</dbReference>
<organism evidence="4 5">
    <name type="scientific">Cryptolaemus montrouzieri</name>
    <dbReference type="NCBI Taxonomy" id="559131"/>
    <lineage>
        <taxon>Eukaryota</taxon>
        <taxon>Metazoa</taxon>
        <taxon>Ecdysozoa</taxon>
        <taxon>Arthropoda</taxon>
        <taxon>Hexapoda</taxon>
        <taxon>Insecta</taxon>
        <taxon>Pterygota</taxon>
        <taxon>Neoptera</taxon>
        <taxon>Endopterygota</taxon>
        <taxon>Coleoptera</taxon>
        <taxon>Polyphaga</taxon>
        <taxon>Cucujiformia</taxon>
        <taxon>Coccinelloidea</taxon>
        <taxon>Coccinellidae</taxon>
        <taxon>Scymninae</taxon>
        <taxon>Scymnini</taxon>
        <taxon>Cryptolaemus</taxon>
    </lineage>
</organism>
<feature type="signal peptide" evidence="3">
    <location>
        <begin position="1"/>
        <end position="16"/>
    </location>
</feature>
<dbReference type="GO" id="GO:0042302">
    <property type="term" value="F:structural constituent of cuticle"/>
    <property type="evidence" value="ECO:0007669"/>
    <property type="project" value="UniProtKB-UniRule"/>
</dbReference>
<evidence type="ECO:0000256" key="1">
    <source>
        <dbReference type="ARBA" id="ARBA00022460"/>
    </source>
</evidence>
<sequence length="179" mass="19919">MLRAIIFSVVVYTALGLPVDQEVVNSYDHHPVPVAHIVSEEADNKGDGSFHFGFVSSDGTKVAEEGYLKVYDEKTAEEVVRGNYEYVSPEGRNVKVEYYADGTGFHVFSDDIPKSANVESPAQYANFVQERQQYNPYLASRAFPVPAEKTAQPYQSVQPVQPVQPVQTVQKQPVYTNAI</sequence>
<dbReference type="EMBL" id="JABFTP020000144">
    <property type="protein sequence ID" value="KAL3283236.1"/>
    <property type="molecule type" value="Genomic_DNA"/>
</dbReference>
<gene>
    <name evidence="4" type="ORF">HHI36_006384</name>
</gene>
<dbReference type="PANTHER" id="PTHR10380">
    <property type="entry name" value="CUTICLE PROTEIN"/>
    <property type="match status" value="1"/>
</dbReference>
<proteinExistence type="predicted"/>
<evidence type="ECO:0000313" key="5">
    <source>
        <dbReference type="Proteomes" id="UP001516400"/>
    </source>
</evidence>
<keyword evidence="1 2" id="KW-0193">Cuticle</keyword>
<dbReference type="InterPro" id="IPR000618">
    <property type="entry name" value="Insect_cuticle"/>
</dbReference>
<accession>A0ABD2NWZ7</accession>
<dbReference type="Pfam" id="PF00379">
    <property type="entry name" value="Chitin_bind_4"/>
    <property type="match status" value="1"/>
</dbReference>
<evidence type="ECO:0000256" key="3">
    <source>
        <dbReference type="SAM" id="SignalP"/>
    </source>
</evidence>
<dbReference type="PROSITE" id="PS00233">
    <property type="entry name" value="CHIT_BIND_RR_1"/>
    <property type="match status" value="1"/>
</dbReference>
<dbReference type="PANTHER" id="PTHR10380:SF173">
    <property type="entry name" value="CUTICULAR PROTEIN 47EF, ISOFORM C-RELATED"/>
    <property type="match status" value="1"/>
</dbReference>
<dbReference type="InterPro" id="IPR050468">
    <property type="entry name" value="Cuticle_Struct_Prot"/>
</dbReference>
<name>A0ABD2NWZ7_9CUCU</name>
<dbReference type="Proteomes" id="UP001516400">
    <property type="component" value="Unassembled WGS sequence"/>
</dbReference>